<accession>A0A0L6U5Y5</accession>
<evidence type="ECO:0000313" key="1">
    <source>
        <dbReference type="EMBL" id="KNZ43924.1"/>
    </source>
</evidence>
<keyword evidence="2" id="KW-1185">Reference proteome</keyword>
<dbReference type="VEuPathDB" id="FungiDB:VP01_9704g1"/>
<evidence type="ECO:0000313" key="2">
    <source>
        <dbReference type="Proteomes" id="UP000037035"/>
    </source>
</evidence>
<reference evidence="1 2" key="1">
    <citation type="submission" date="2015-08" db="EMBL/GenBank/DDBJ databases">
        <title>Next Generation Sequencing and Analysis of the Genome of Puccinia sorghi L Schw, the Causal Agent of Maize Common Rust.</title>
        <authorList>
            <person name="Rochi L."/>
            <person name="Burguener G."/>
            <person name="Darino M."/>
            <person name="Turjanski A."/>
            <person name="Kreff E."/>
            <person name="Dieguez M.J."/>
            <person name="Sacco F."/>
        </authorList>
    </citation>
    <scope>NUCLEOTIDE SEQUENCE [LARGE SCALE GENOMIC DNA]</scope>
    <source>
        <strain evidence="1 2">RO10H11247</strain>
    </source>
</reference>
<name>A0A0L6U5Y5_9BASI</name>
<dbReference type="STRING" id="27349.A0A0L6U5Y5"/>
<protein>
    <submittedName>
        <fullName evidence="1">Uncharacterized protein</fullName>
    </submittedName>
</protein>
<dbReference type="AlphaFoldDB" id="A0A0L6U5Y5"/>
<proteinExistence type="predicted"/>
<dbReference type="Proteomes" id="UP000037035">
    <property type="component" value="Unassembled WGS sequence"/>
</dbReference>
<dbReference type="EMBL" id="LAVV01015386">
    <property type="protein sequence ID" value="KNZ43924.1"/>
    <property type="molecule type" value="Genomic_DNA"/>
</dbReference>
<organism evidence="1 2">
    <name type="scientific">Puccinia sorghi</name>
    <dbReference type="NCBI Taxonomy" id="27349"/>
    <lineage>
        <taxon>Eukaryota</taxon>
        <taxon>Fungi</taxon>
        <taxon>Dikarya</taxon>
        <taxon>Basidiomycota</taxon>
        <taxon>Pucciniomycotina</taxon>
        <taxon>Pucciniomycetes</taxon>
        <taxon>Pucciniales</taxon>
        <taxon>Pucciniaceae</taxon>
        <taxon>Puccinia</taxon>
    </lineage>
</organism>
<sequence>MFHVLKSPINEHFHQSPHRPVIHYVAKTLQCSSSELVVMAYFEAEKIDHVVTKPMPEKPPNSWKADNKFVCAVITQTVDSSNLHHVQEHRCDTFNMWKALSRANQDSSTGGVELL</sequence>
<gene>
    <name evidence="1" type="ORF">VP01_9704g1</name>
</gene>
<comment type="caution">
    <text evidence="1">The sequence shown here is derived from an EMBL/GenBank/DDBJ whole genome shotgun (WGS) entry which is preliminary data.</text>
</comment>